<dbReference type="OrthoDB" id="194386at2759"/>
<reference evidence="2" key="1">
    <citation type="journal article" date="2020" name="Stud. Mycol.">
        <title>101 Dothideomycetes genomes: a test case for predicting lifestyles and emergence of pathogens.</title>
        <authorList>
            <person name="Haridas S."/>
            <person name="Albert R."/>
            <person name="Binder M."/>
            <person name="Bloem J."/>
            <person name="Labutti K."/>
            <person name="Salamov A."/>
            <person name="Andreopoulos B."/>
            <person name="Baker S."/>
            <person name="Barry K."/>
            <person name="Bills G."/>
            <person name="Bluhm B."/>
            <person name="Cannon C."/>
            <person name="Castanera R."/>
            <person name="Culley D."/>
            <person name="Daum C."/>
            <person name="Ezra D."/>
            <person name="Gonzalez J."/>
            <person name="Henrissat B."/>
            <person name="Kuo A."/>
            <person name="Liang C."/>
            <person name="Lipzen A."/>
            <person name="Lutzoni F."/>
            <person name="Magnuson J."/>
            <person name="Mondo S."/>
            <person name="Nolan M."/>
            <person name="Ohm R."/>
            <person name="Pangilinan J."/>
            <person name="Park H.-J."/>
            <person name="Ramirez L."/>
            <person name="Alfaro M."/>
            <person name="Sun H."/>
            <person name="Tritt A."/>
            <person name="Yoshinaga Y."/>
            <person name="Zwiers L.-H."/>
            <person name="Turgeon B."/>
            <person name="Goodwin S."/>
            <person name="Spatafora J."/>
            <person name="Crous P."/>
            <person name="Grigoriev I."/>
        </authorList>
    </citation>
    <scope>NUCLEOTIDE SEQUENCE</scope>
    <source>
        <strain evidence="2">CBS 175.79</strain>
    </source>
</reference>
<dbReference type="AlphaFoldDB" id="A0A6A5X6F7"/>
<dbReference type="EMBL" id="ML978082">
    <property type="protein sequence ID" value="KAF2008568.1"/>
    <property type="molecule type" value="Genomic_DNA"/>
</dbReference>
<name>A0A6A5X6F7_9PLEO</name>
<dbReference type="GeneID" id="54287064"/>
<evidence type="ECO:0000313" key="2">
    <source>
        <dbReference type="EMBL" id="KAF2008568.1"/>
    </source>
</evidence>
<protein>
    <submittedName>
        <fullName evidence="2">Uncharacterized protein</fullName>
    </submittedName>
</protein>
<sequence length="148" mass="17483">MDPSTLPDLILLRRQYFQLVEPIQLRWPDFQVLKRPEVQDWIYRNMFDSSIESAPPDRYKMRVLKPLISKLERTIENPEEDVWSLLSLISSIFFFSMIGSLSVTLGHSQISNLRKHRPGAVRFTQVSMHHSSIYRSLSGFPEYLPFLW</sequence>
<keyword evidence="1" id="KW-0472">Membrane</keyword>
<keyword evidence="1" id="KW-1133">Transmembrane helix</keyword>
<accession>A0A6A5X6F7</accession>
<feature type="transmembrane region" description="Helical" evidence="1">
    <location>
        <begin position="82"/>
        <end position="105"/>
    </location>
</feature>
<keyword evidence="3" id="KW-1185">Reference proteome</keyword>
<organism evidence="2 3">
    <name type="scientific">Aaosphaeria arxii CBS 175.79</name>
    <dbReference type="NCBI Taxonomy" id="1450172"/>
    <lineage>
        <taxon>Eukaryota</taxon>
        <taxon>Fungi</taxon>
        <taxon>Dikarya</taxon>
        <taxon>Ascomycota</taxon>
        <taxon>Pezizomycotina</taxon>
        <taxon>Dothideomycetes</taxon>
        <taxon>Pleosporomycetidae</taxon>
        <taxon>Pleosporales</taxon>
        <taxon>Pleosporales incertae sedis</taxon>
        <taxon>Aaosphaeria</taxon>
    </lineage>
</organism>
<keyword evidence="1" id="KW-0812">Transmembrane</keyword>
<gene>
    <name evidence="2" type="ORF">BU24DRAFT_429164</name>
</gene>
<dbReference type="RefSeq" id="XP_033376907.1">
    <property type="nucleotide sequence ID" value="XM_033529667.1"/>
</dbReference>
<evidence type="ECO:0000256" key="1">
    <source>
        <dbReference type="SAM" id="Phobius"/>
    </source>
</evidence>
<dbReference type="Proteomes" id="UP000799778">
    <property type="component" value="Unassembled WGS sequence"/>
</dbReference>
<proteinExistence type="predicted"/>
<evidence type="ECO:0000313" key="3">
    <source>
        <dbReference type="Proteomes" id="UP000799778"/>
    </source>
</evidence>